<evidence type="ECO:0000313" key="6">
    <source>
        <dbReference type="EMBL" id="RVD85187.1"/>
    </source>
</evidence>
<dbReference type="AlphaFoldDB" id="A0A437A249"/>
<comment type="caution">
    <text evidence="6">The sequence shown here is derived from an EMBL/GenBank/DDBJ whole genome shotgun (WGS) entry which is preliminary data.</text>
</comment>
<evidence type="ECO:0000256" key="2">
    <source>
        <dbReference type="PROSITE-ProRule" id="PRU00192"/>
    </source>
</evidence>
<evidence type="ECO:0000256" key="4">
    <source>
        <dbReference type="SAM" id="Phobius"/>
    </source>
</evidence>
<keyword evidence="7" id="KW-1185">Reference proteome</keyword>
<evidence type="ECO:0000256" key="3">
    <source>
        <dbReference type="SAM" id="MobiDB-lite"/>
    </source>
</evidence>
<dbReference type="EMBL" id="SAEB01000006">
    <property type="protein sequence ID" value="RVD85187.1"/>
    <property type="molecule type" value="Genomic_DNA"/>
</dbReference>
<proteinExistence type="predicted"/>
<feature type="region of interest" description="Disordered" evidence="3">
    <location>
        <begin position="1"/>
        <end position="25"/>
    </location>
</feature>
<dbReference type="InterPro" id="IPR036028">
    <property type="entry name" value="SH3-like_dom_sf"/>
</dbReference>
<keyword evidence="4" id="KW-0472">Membrane</keyword>
<feature type="compositionally biased region" description="Pro residues" evidence="3">
    <location>
        <begin position="384"/>
        <end position="401"/>
    </location>
</feature>
<protein>
    <recommendedName>
        <fullName evidence="5">SH3 domain-containing protein</fullName>
    </recommendedName>
</protein>
<keyword evidence="1 2" id="KW-0728">SH3 domain</keyword>
<keyword evidence="4" id="KW-1133">Transmembrane helix</keyword>
<name>A0A437A249_ARTFL</name>
<feature type="compositionally biased region" description="Low complexity" evidence="3">
    <location>
        <begin position="402"/>
        <end position="421"/>
    </location>
</feature>
<dbReference type="SMART" id="SM00326">
    <property type="entry name" value="SH3"/>
    <property type="match status" value="1"/>
</dbReference>
<sequence>MDHSNHILRHAHHLRKRVPVPEPQGGTKTVVEVVFVTQPPSFDGEPAGFVTANAQDGPTLVEVVTVAPTATSSPSRPTQQSVAPQEEEESEKEEIKTTMRTSTRSQASVASSVSSVSPVSSVSSVDKSSTIAATTPSQTTAFGGAATLGSTTSAALPTETEAATNSAGLTIGAYAGIVGGGVALIMVVVVIVAVMLKKRNNKNYEKPEDEKNMKHLSFSDRSTPSPVSPVPTPKPAMALAPKLEIRPMTQFDGSFFPSGNSDTMRSQDRPIKAPPPALSIDSKNLTPGPFETPEPSPALSAFSDSSNMILPIQGATGGPNSTSPVHRVMVDFKPSMADELELRAGEVVRLLHEYDDGWALCIRLDRTQQGVCPRTCLSPKAVKPRPPPPGIRGPGGPPHPYSPSAGRPQSPGFGPGSRPQSPRSPGPNRPPMSPKGMPGPPRRPMGPDSRPESPMSARPPHPLSRVQRDNDVQFHAM</sequence>
<dbReference type="OrthoDB" id="5340910at2759"/>
<dbReference type="RefSeq" id="XP_067490731.1">
    <property type="nucleotide sequence ID" value="XM_067632465.1"/>
</dbReference>
<dbReference type="STRING" id="97331.A0A437A249"/>
<feature type="region of interest" description="Disordered" evidence="3">
    <location>
        <begin position="255"/>
        <end position="302"/>
    </location>
</feature>
<dbReference type="PROSITE" id="PS50002">
    <property type="entry name" value="SH3"/>
    <property type="match status" value="1"/>
</dbReference>
<dbReference type="Pfam" id="PF14604">
    <property type="entry name" value="SH3_9"/>
    <property type="match status" value="1"/>
</dbReference>
<evidence type="ECO:0000313" key="7">
    <source>
        <dbReference type="Proteomes" id="UP000283090"/>
    </source>
</evidence>
<feature type="compositionally biased region" description="Pro residues" evidence="3">
    <location>
        <begin position="422"/>
        <end position="444"/>
    </location>
</feature>
<feature type="compositionally biased region" description="Basic residues" evidence="3">
    <location>
        <begin position="1"/>
        <end position="18"/>
    </location>
</feature>
<gene>
    <name evidence="6" type="ORF">DFL_003518</name>
</gene>
<feature type="transmembrane region" description="Helical" evidence="4">
    <location>
        <begin position="171"/>
        <end position="196"/>
    </location>
</feature>
<reference evidence="6 7" key="1">
    <citation type="submission" date="2019-01" db="EMBL/GenBank/DDBJ databases">
        <title>Intercellular communication is required for trap formation in the nematode-trapping fungus Duddingtonia flagrans.</title>
        <authorList>
            <person name="Youssar L."/>
            <person name="Wernet V."/>
            <person name="Hensel N."/>
            <person name="Hildebrandt H.-G."/>
            <person name="Fischer R."/>
        </authorList>
    </citation>
    <scope>NUCLEOTIDE SEQUENCE [LARGE SCALE GENOMIC DNA]</scope>
    <source>
        <strain evidence="6 7">CBS H-5679</strain>
    </source>
</reference>
<evidence type="ECO:0000256" key="1">
    <source>
        <dbReference type="ARBA" id="ARBA00022443"/>
    </source>
</evidence>
<accession>A0A437A249</accession>
<evidence type="ECO:0000259" key="5">
    <source>
        <dbReference type="PROSITE" id="PS50002"/>
    </source>
</evidence>
<feature type="compositionally biased region" description="Low complexity" evidence="3">
    <location>
        <begin position="102"/>
        <end position="113"/>
    </location>
</feature>
<feature type="region of interest" description="Disordered" evidence="3">
    <location>
        <begin position="68"/>
        <end position="113"/>
    </location>
</feature>
<dbReference type="Gene3D" id="2.30.30.40">
    <property type="entry name" value="SH3 Domains"/>
    <property type="match status" value="1"/>
</dbReference>
<dbReference type="InterPro" id="IPR001452">
    <property type="entry name" value="SH3_domain"/>
</dbReference>
<feature type="domain" description="SH3" evidence="5">
    <location>
        <begin position="321"/>
        <end position="382"/>
    </location>
</feature>
<dbReference type="SUPFAM" id="SSF50044">
    <property type="entry name" value="SH3-domain"/>
    <property type="match status" value="1"/>
</dbReference>
<feature type="compositionally biased region" description="Polar residues" evidence="3">
    <location>
        <begin position="68"/>
        <end position="83"/>
    </location>
</feature>
<organism evidence="6 7">
    <name type="scientific">Arthrobotrys flagrans</name>
    <name type="common">Nematode-trapping fungus</name>
    <name type="synonym">Trichothecium flagrans</name>
    <dbReference type="NCBI Taxonomy" id="97331"/>
    <lineage>
        <taxon>Eukaryota</taxon>
        <taxon>Fungi</taxon>
        <taxon>Dikarya</taxon>
        <taxon>Ascomycota</taxon>
        <taxon>Pezizomycotina</taxon>
        <taxon>Orbiliomycetes</taxon>
        <taxon>Orbiliales</taxon>
        <taxon>Orbiliaceae</taxon>
        <taxon>Arthrobotrys</taxon>
    </lineage>
</organism>
<dbReference type="GeneID" id="93585829"/>
<feature type="region of interest" description="Disordered" evidence="3">
    <location>
        <begin position="205"/>
        <end position="234"/>
    </location>
</feature>
<keyword evidence="4" id="KW-0812">Transmembrane</keyword>
<feature type="compositionally biased region" description="Basic and acidic residues" evidence="3">
    <location>
        <begin position="466"/>
        <end position="477"/>
    </location>
</feature>
<dbReference type="VEuPathDB" id="FungiDB:DFL_003518"/>
<feature type="region of interest" description="Disordered" evidence="3">
    <location>
        <begin position="376"/>
        <end position="477"/>
    </location>
</feature>
<dbReference type="Proteomes" id="UP000283090">
    <property type="component" value="Unassembled WGS sequence"/>
</dbReference>